<dbReference type="GO" id="GO:0016717">
    <property type="term" value="F:oxidoreductase activity, acting on paired donors, with oxidation of a pair of donors resulting in the reduction of molecular oxygen to two molecules of water"/>
    <property type="evidence" value="ECO:0007669"/>
    <property type="project" value="TreeGrafter"/>
</dbReference>
<feature type="transmembrane region" description="Helical" evidence="1">
    <location>
        <begin position="50"/>
        <end position="69"/>
    </location>
</feature>
<dbReference type="GO" id="GO:0008610">
    <property type="term" value="P:lipid biosynthetic process"/>
    <property type="evidence" value="ECO:0007669"/>
    <property type="project" value="UniProtKB-ARBA"/>
</dbReference>
<feature type="transmembrane region" description="Helical" evidence="1">
    <location>
        <begin position="21"/>
        <end position="44"/>
    </location>
</feature>
<keyword evidence="1" id="KW-0472">Membrane</keyword>
<feature type="transmembrane region" description="Helical" evidence="1">
    <location>
        <begin position="188"/>
        <end position="208"/>
    </location>
</feature>
<dbReference type="AlphaFoldDB" id="S5TA30"/>
<name>S5TA30_9GAMM</name>
<evidence type="ECO:0000259" key="2">
    <source>
        <dbReference type="Pfam" id="PF00487"/>
    </source>
</evidence>
<feature type="transmembrane region" description="Helical" evidence="1">
    <location>
        <begin position="161"/>
        <end position="182"/>
    </location>
</feature>
<gene>
    <name evidence="3" type="ORF">CYCME_2125</name>
</gene>
<protein>
    <submittedName>
        <fullName evidence="3">Fatty acid desaturase</fullName>
    </submittedName>
</protein>
<proteinExistence type="predicted"/>
<keyword evidence="1" id="KW-1133">Transmembrane helix</keyword>
<dbReference type="RefSeq" id="WP_020932977.1">
    <property type="nucleotide sequence ID" value="NC_021917.1"/>
</dbReference>
<dbReference type="InterPro" id="IPR012171">
    <property type="entry name" value="Fatty_acid_desaturase"/>
</dbReference>
<dbReference type="PANTHER" id="PTHR19353">
    <property type="entry name" value="FATTY ACID DESATURASE 2"/>
    <property type="match status" value="1"/>
</dbReference>
<reference evidence="3 4" key="1">
    <citation type="submission" date="2013-05" db="EMBL/GenBank/DDBJ databases">
        <title>Between feast and famine: a lifestyle of most important marine PAH-degrading bacterium Cycloclasticus sp. 7ME.</title>
        <authorList>
            <person name="Yakimov M.M."/>
            <person name="Messina E."/>
            <person name="Genovese M."/>
            <person name="Denaro R."/>
            <person name="Crisafi F."/>
            <person name="Russo D."/>
            <person name="Cappello S."/>
            <person name="Santisi S."/>
            <person name="Smedile F."/>
            <person name="Golyshina O.V."/>
            <person name="Tran H."/>
            <person name="Pieper D.H."/>
            <person name="Golyshin P.N."/>
            <person name="Giuliano L."/>
        </authorList>
    </citation>
    <scope>NUCLEOTIDE SEQUENCE [LARGE SCALE GENOMIC DNA]</scope>
    <source>
        <strain evidence="3 4">78-ME</strain>
    </source>
</reference>
<evidence type="ECO:0000256" key="1">
    <source>
        <dbReference type="SAM" id="Phobius"/>
    </source>
</evidence>
<accession>S5TA30</accession>
<keyword evidence="1" id="KW-0812">Transmembrane</keyword>
<keyword evidence="4" id="KW-1185">Reference proteome</keyword>
<dbReference type="EMBL" id="CP005996">
    <property type="protein sequence ID" value="AGS40439.1"/>
    <property type="molecule type" value="Genomic_DNA"/>
</dbReference>
<dbReference type="Pfam" id="PF00487">
    <property type="entry name" value="FA_desaturase"/>
    <property type="match status" value="1"/>
</dbReference>
<dbReference type="PATRIC" id="fig|1198232.3.peg.2094"/>
<dbReference type="KEGG" id="cza:CYCME_2125"/>
<dbReference type="PANTHER" id="PTHR19353:SF19">
    <property type="entry name" value="DELTA(5) FATTY ACID DESATURASE C-RELATED"/>
    <property type="match status" value="1"/>
</dbReference>
<dbReference type="HOGENOM" id="CLU_078192_0_0_6"/>
<reference evidence="4" key="2">
    <citation type="journal article" date="2016" name="Environ. Microbiol. Rep.">
        <title>Analysis of defence systems and a conjugative IncP-1 plasmid in the marine polyaromatic hydrocarbons-degrading bacterium Cycloclasticus sp. 78-ME.</title>
        <authorList>
            <person name="Yakimov M.M."/>
            <person name="Crisafi F."/>
            <person name="Messina E."/>
            <person name="Smedile F."/>
            <person name="Lopatina A."/>
            <person name="Denaro R."/>
            <person name="Pieper D.H."/>
            <person name="Golyshin P.N."/>
            <person name="Giuliano L."/>
        </authorList>
    </citation>
    <scope>NUCLEOTIDE SEQUENCE [LARGE SCALE GENOMIC DNA]</scope>
    <source>
        <strain evidence="4">78-ME</strain>
    </source>
</reference>
<sequence>MSTQDTSASDAYFESLRKAPTLAIPTVLLFIGIMAGLGLVWYYALEGSLPMWQGAIINGLLTYGLFSVIHDASHHSLSSIKPVNETIGAIGLFFLFPYAPMVALRWVHNQHHIYTNGPKDPDLFEHESPWWQVPFRWSFFDAWYIYYFLKHGGKVIQRHMVQLITYYSSLALLFVAALYFGFGYELFMLWFIPSRITLLLIAIVFVILPHYPATVSQTEDKYMATTMRMGWEWLLTPLLVYQNYHLIHHLWPEIPFYKMHKAWYIKYDELNTQNLSKQTAFGLVPENIESHKNFDHSKYEPQV</sequence>
<feature type="domain" description="Fatty acid desaturase" evidence="2">
    <location>
        <begin position="49"/>
        <end position="271"/>
    </location>
</feature>
<evidence type="ECO:0000313" key="3">
    <source>
        <dbReference type="EMBL" id="AGS40439.1"/>
    </source>
</evidence>
<organism evidence="3 4">
    <name type="scientific">Cycloclasticus zancles 78-ME</name>
    <dbReference type="NCBI Taxonomy" id="1198232"/>
    <lineage>
        <taxon>Bacteria</taxon>
        <taxon>Pseudomonadati</taxon>
        <taxon>Pseudomonadota</taxon>
        <taxon>Gammaproteobacteria</taxon>
        <taxon>Thiotrichales</taxon>
        <taxon>Piscirickettsiaceae</taxon>
        <taxon>Cycloclasticus</taxon>
    </lineage>
</organism>
<evidence type="ECO:0000313" key="4">
    <source>
        <dbReference type="Proteomes" id="UP000015380"/>
    </source>
</evidence>
<dbReference type="eggNOG" id="COG3239">
    <property type="taxonomic scope" value="Bacteria"/>
</dbReference>
<dbReference type="Proteomes" id="UP000015380">
    <property type="component" value="Chromosome"/>
</dbReference>
<feature type="transmembrane region" description="Helical" evidence="1">
    <location>
        <begin position="89"/>
        <end position="108"/>
    </location>
</feature>
<dbReference type="GO" id="GO:0016020">
    <property type="term" value="C:membrane"/>
    <property type="evidence" value="ECO:0007669"/>
    <property type="project" value="TreeGrafter"/>
</dbReference>
<dbReference type="InterPro" id="IPR005804">
    <property type="entry name" value="FA_desaturase_dom"/>
</dbReference>